<organism evidence="2 3">
    <name type="scientific">Anaerobutyricum hallii</name>
    <dbReference type="NCBI Taxonomy" id="39488"/>
    <lineage>
        <taxon>Bacteria</taxon>
        <taxon>Bacillati</taxon>
        <taxon>Bacillota</taxon>
        <taxon>Clostridia</taxon>
        <taxon>Lachnospirales</taxon>
        <taxon>Lachnospiraceae</taxon>
        <taxon>Anaerobutyricum</taxon>
    </lineage>
</organism>
<dbReference type="AlphaFoldDB" id="A0A173XPQ0"/>
<dbReference type="RefSeq" id="WP_055297843.1">
    <property type="nucleotide sequence ID" value="NZ_BLYK01000002.1"/>
</dbReference>
<dbReference type="EMBL" id="CYZL01000001">
    <property type="protein sequence ID" value="CUN52398.1"/>
    <property type="molecule type" value="Genomic_DNA"/>
</dbReference>
<protein>
    <submittedName>
        <fullName evidence="2">Uncharacterized protein</fullName>
    </submittedName>
</protein>
<dbReference type="Proteomes" id="UP000095679">
    <property type="component" value="Unassembled WGS sequence"/>
</dbReference>
<keyword evidence="1" id="KW-0472">Membrane</keyword>
<evidence type="ECO:0000313" key="2">
    <source>
        <dbReference type="EMBL" id="CUN52398.1"/>
    </source>
</evidence>
<proteinExistence type="predicted"/>
<gene>
    <name evidence="2" type="ORF">ERS852450_00159</name>
</gene>
<keyword evidence="1" id="KW-1133">Transmembrane helix</keyword>
<keyword evidence="1" id="KW-0812">Transmembrane</keyword>
<reference evidence="2 3" key="1">
    <citation type="submission" date="2015-09" db="EMBL/GenBank/DDBJ databases">
        <authorList>
            <consortium name="Pathogen Informatics"/>
        </authorList>
    </citation>
    <scope>NUCLEOTIDE SEQUENCE [LARGE SCALE GENOMIC DNA]</scope>
    <source>
        <strain evidence="2 3">2789STDY5834835</strain>
    </source>
</reference>
<sequence>MEKYIVDEMKRLEEQLAVFAKEEEDFYQMKKGQLVFYQSVISGMFNLMSVLFGAVCEYDRTLPFKNGRSGISETHNKALLICRKNHEIFAHLLLVLEDRIKAESAKEIAATQNLEQAARNIGISQTRLKRILDRKEEGKLDIDTLRVVCQTLNIPVEYVSQ</sequence>
<feature type="transmembrane region" description="Helical" evidence="1">
    <location>
        <begin position="34"/>
        <end position="55"/>
    </location>
</feature>
<name>A0A173XPQ0_9FIRM</name>
<evidence type="ECO:0000313" key="3">
    <source>
        <dbReference type="Proteomes" id="UP000095679"/>
    </source>
</evidence>
<evidence type="ECO:0000256" key="1">
    <source>
        <dbReference type="SAM" id="Phobius"/>
    </source>
</evidence>
<accession>A0A173XPQ0</accession>